<dbReference type="InParanoid" id="A0A3N0V4S0"/>
<keyword evidence="1 5" id="KW-0597">Phosphoprotein</keyword>
<keyword evidence="4" id="KW-0804">Transcription</keyword>
<dbReference type="PROSITE" id="PS50043">
    <property type="entry name" value="HTH_LUXR_2"/>
    <property type="match status" value="1"/>
</dbReference>
<accession>A0A3N0V4S0</accession>
<dbReference type="GO" id="GO:0006355">
    <property type="term" value="P:regulation of DNA-templated transcription"/>
    <property type="evidence" value="ECO:0007669"/>
    <property type="project" value="InterPro"/>
</dbReference>
<keyword evidence="9" id="KW-1185">Reference proteome</keyword>
<reference evidence="8 9" key="1">
    <citation type="submission" date="2018-10" db="EMBL/GenBank/DDBJ databases">
        <authorList>
            <person name="Chen W.-M."/>
        </authorList>
    </citation>
    <scope>NUCLEOTIDE SEQUENCE [LARGE SCALE GENOMIC DNA]</scope>
    <source>
        <strain evidence="8 9">THS-13</strain>
    </source>
</reference>
<feature type="modified residue" description="4-aspartylphosphate" evidence="5">
    <location>
        <position position="54"/>
    </location>
</feature>
<name>A0A3N0V4S0_9GAMM</name>
<dbReference type="SUPFAM" id="SSF46894">
    <property type="entry name" value="C-terminal effector domain of the bipartite response regulators"/>
    <property type="match status" value="1"/>
</dbReference>
<dbReference type="InterPro" id="IPR058245">
    <property type="entry name" value="NreC/VraR/RcsB-like_REC"/>
</dbReference>
<dbReference type="Pfam" id="PF00072">
    <property type="entry name" value="Response_reg"/>
    <property type="match status" value="1"/>
</dbReference>
<evidence type="ECO:0000256" key="5">
    <source>
        <dbReference type="PROSITE-ProRule" id="PRU00169"/>
    </source>
</evidence>
<dbReference type="InterPro" id="IPR039420">
    <property type="entry name" value="WalR-like"/>
</dbReference>
<dbReference type="RefSeq" id="WP_123212521.1">
    <property type="nucleotide sequence ID" value="NZ_RJVO01000007.1"/>
</dbReference>
<dbReference type="PRINTS" id="PR00038">
    <property type="entry name" value="HTHLUXR"/>
</dbReference>
<dbReference type="Gene3D" id="3.40.50.2300">
    <property type="match status" value="1"/>
</dbReference>
<dbReference type="InterPro" id="IPR001789">
    <property type="entry name" value="Sig_transdc_resp-reg_receiver"/>
</dbReference>
<dbReference type="GO" id="GO:0003677">
    <property type="term" value="F:DNA binding"/>
    <property type="evidence" value="ECO:0007669"/>
    <property type="project" value="UniProtKB-KW"/>
</dbReference>
<evidence type="ECO:0000259" key="6">
    <source>
        <dbReference type="PROSITE" id="PS50043"/>
    </source>
</evidence>
<proteinExistence type="predicted"/>
<dbReference type="CDD" id="cd17535">
    <property type="entry name" value="REC_NarL-like"/>
    <property type="match status" value="1"/>
</dbReference>
<dbReference type="SUPFAM" id="SSF52172">
    <property type="entry name" value="CheY-like"/>
    <property type="match status" value="1"/>
</dbReference>
<dbReference type="SMART" id="SM00448">
    <property type="entry name" value="REC"/>
    <property type="match status" value="1"/>
</dbReference>
<dbReference type="InterPro" id="IPR000792">
    <property type="entry name" value="Tscrpt_reg_LuxR_C"/>
</dbReference>
<feature type="domain" description="HTH luxR-type" evidence="6">
    <location>
        <begin position="144"/>
        <end position="209"/>
    </location>
</feature>
<sequence length="215" mass="23285">MRTGLVLEDQLPLARWLVETLEECFPGIQVHHAATLAAGLRQASNAAPDLALVDLGLPDGSGIELIRDLVNRHPACHVVVTTIYADDQHLFAALRAGAQGYLLKDQPREKTMQALRGITAGEPPLSASIARRLLRVFGEQAGQTEAAEKRLTPRETETLSLIAKGYKIAEVAASLGVSHHTAHEFIKSVYRKLKVSSRAEAALEATRLGLVNPHL</sequence>
<keyword evidence="3 8" id="KW-0238">DNA-binding</keyword>
<evidence type="ECO:0000256" key="2">
    <source>
        <dbReference type="ARBA" id="ARBA00023015"/>
    </source>
</evidence>
<dbReference type="FunCoup" id="A0A3N0V4S0">
    <property type="interactions" value="409"/>
</dbReference>
<comment type="caution">
    <text evidence="8">The sequence shown here is derived from an EMBL/GenBank/DDBJ whole genome shotgun (WGS) entry which is preliminary data.</text>
</comment>
<dbReference type="InterPro" id="IPR016032">
    <property type="entry name" value="Sig_transdc_resp-reg_C-effctor"/>
</dbReference>
<dbReference type="PROSITE" id="PS50110">
    <property type="entry name" value="RESPONSE_REGULATORY"/>
    <property type="match status" value="1"/>
</dbReference>
<evidence type="ECO:0000256" key="3">
    <source>
        <dbReference type="ARBA" id="ARBA00023125"/>
    </source>
</evidence>
<organism evidence="8 9">
    <name type="scientific">Stagnimonas aquatica</name>
    <dbReference type="NCBI Taxonomy" id="2689987"/>
    <lineage>
        <taxon>Bacteria</taxon>
        <taxon>Pseudomonadati</taxon>
        <taxon>Pseudomonadota</taxon>
        <taxon>Gammaproteobacteria</taxon>
        <taxon>Nevskiales</taxon>
        <taxon>Nevskiaceae</taxon>
        <taxon>Stagnimonas</taxon>
    </lineage>
</organism>
<evidence type="ECO:0000256" key="4">
    <source>
        <dbReference type="ARBA" id="ARBA00023163"/>
    </source>
</evidence>
<keyword evidence="2" id="KW-0805">Transcription regulation</keyword>
<evidence type="ECO:0000313" key="8">
    <source>
        <dbReference type="EMBL" id="ROH87797.1"/>
    </source>
</evidence>
<dbReference type="PANTHER" id="PTHR43214:SF41">
    <property type="entry name" value="NITRATE_NITRITE RESPONSE REGULATOR PROTEIN NARP"/>
    <property type="match status" value="1"/>
</dbReference>
<dbReference type="GO" id="GO:0000160">
    <property type="term" value="P:phosphorelay signal transduction system"/>
    <property type="evidence" value="ECO:0007669"/>
    <property type="project" value="InterPro"/>
</dbReference>
<evidence type="ECO:0000259" key="7">
    <source>
        <dbReference type="PROSITE" id="PS50110"/>
    </source>
</evidence>
<dbReference type="PANTHER" id="PTHR43214">
    <property type="entry name" value="TWO-COMPONENT RESPONSE REGULATOR"/>
    <property type="match status" value="1"/>
</dbReference>
<evidence type="ECO:0000313" key="9">
    <source>
        <dbReference type="Proteomes" id="UP000282106"/>
    </source>
</evidence>
<feature type="domain" description="Response regulatory" evidence="7">
    <location>
        <begin position="3"/>
        <end position="119"/>
    </location>
</feature>
<dbReference type="EMBL" id="RJVO01000007">
    <property type="protein sequence ID" value="ROH87797.1"/>
    <property type="molecule type" value="Genomic_DNA"/>
</dbReference>
<dbReference type="Pfam" id="PF00196">
    <property type="entry name" value="GerE"/>
    <property type="match status" value="1"/>
</dbReference>
<dbReference type="CDD" id="cd06170">
    <property type="entry name" value="LuxR_C_like"/>
    <property type="match status" value="1"/>
</dbReference>
<evidence type="ECO:0000256" key="1">
    <source>
        <dbReference type="ARBA" id="ARBA00022553"/>
    </source>
</evidence>
<dbReference type="AlphaFoldDB" id="A0A3N0V4S0"/>
<protein>
    <submittedName>
        <fullName evidence="8">DNA-binding response regulator</fullName>
    </submittedName>
</protein>
<dbReference type="InterPro" id="IPR011006">
    <property type="entry name" value="CheY-like_superfamily"/>
</dbReference>
<dbReference type="Proteomes" id="UP000282106">
    <property type="component" value="Unassembled WGS sequence"/>
</dbReference>
<dbReference type="SMART" id="SM00421">
    <property type="entry name" value="HTH_LUXR"/>
    <property type="match status" value="1"/>
</dbReference>
<gene>
    <name evidence="8" type="ORF">ED208_13870</name>
</gene>